<keyword evidence="4" id="KW-1185">Reference proteome</keyword>
<dbReference type="InterPro" id="IPR044151">
    <property type="entry name" value="ALDH_KGSADH"/>
</dbReference>
<dbReference type="GeneID" id="33060453"/>
<dbReference type="PANTHER" id="PTHR43353:SF3">
    <property type="entry name" value="ALDEHYDE DEHYDROGENASE-RELATED"/>
    <property type="match status" value="1"/>
</dbReference>
<gene>
    <name evidence="3" type="ORF">A3K91_1995</name>
</gene>
<evidence type="ECO:0000256" key="1">
    <source>
        <dbReference type="ARBA" id="ARBA00023002"/>
    </source>
</evidence>
<proteinExistence type="predicted"/>
<dbReference type="Gene3D" id="3.40.605.10">
    <property type="entry name" value="Aldehyde Dehydrogenase, Chain A, domain 1"/>
    <property type="match status" value="2"/>
</dbReference>
<dbReference type="Proteomes" id="UP000076104">
    <property type="component" value="Chromosome"/>
</dbReference>
<name>A0ABM5ZZN8_9GAMM</name>
<dbReference type="InterPro" id="IPR016161">
    <property type="entry name" value="Ald_DH/histidinol_DH"/>
</dbReference>
<dbReference type="Pfam" id="PF00171">
    <property type="entry name" value="Aldedh"/>
    <property type="match status" value="1"/>
</dbReference>
<reference evidence="3 4" key="1">
    <citation type="submission" date="2016-03" db="EMBL/GenBank/DDBJ databases">
        <title>Genome sequencing of Psychrobacter alimentarius PAMC 27889.</title>
        <authorList>
            <person name="Lee J."/>
            <person name="Kim O.-S."/>
        </authorList>
    </citation>
    <scope>NUCLEOTIDE SEQUENCE [LARGE SCALE GENOMIC DNA]</scope>
    <source>
        <strain evidence="3 4">PAMC 27889</strain>
    </source>
</reference>
<dbReference type="InterPro" id="IPR015590">
    <property type="entry name" value="Aldehyde_DH_dom"/>
</dbReference>
<sequence length="526" mass="55775">MNNGKQFINGERIATNSPDLQSINATTYEPTGYLFSQATLQEVDNACTAAATAFEAYHKTSHEQRAQFLEEIATQVEALGATLQEVSSIETGLPIARLKGETGRITGQLRLFAELLRRGDVYGARIDVALPDRKPMPRVDLRQQKIGVGPVVVFGASNFPLAFSTAGGDTTAALAAGCPVVFKAHSGHMATAELIGEAIQKAVDVCGMPKGTFNMLFGGKVGADIVKHPAIQAAGFTGSLEGGMALFSLAQNRPQPIPFFAEMSSVNPVIVLPNALKARGKKIAQELVGSFNMGSGQFCTKPGLILGVKSPEFDQLISDLTEYTTEEAPQVMLNQGTLKSYNEGVENLTKEKGFKLLSSGKAAELISQGQAKLFKADESLLLSGNARLQHEVFGALSIVIETSSEENLVKGIAALGGQLTATIIADEEDLVEAGELLDLLSKKAGRVLFNGYPTGVEVSDAMVHGGPFPATSDARGTSVGTGSIERFLRPVCYQNTPHSLLPDALKNENPLNINRLVNGSISKDAL</sequence>
<keyword evidence="1" id="KW-0560">Oxidoreductase</keyword>
<dbReference type="SUPFAM" id="SSF53720">
    <property type="entry name" value="ALDH-like"/>
    <property type="match status" value="1"/>
</dbReference>
<dbReference type="InterPro" id="IPR016162">
    <property type="entry name" value="Ald_DH_N"/>
</dbReference>
<dbReference type="CDD" id="cd07129">
    <property type="entry name" value="ALDH_KGSADH"/>
    <property type="match status" value="1"/>
</dbReference>
<dbReference type="EMBL" id="CP014945">
    <property type="protein sequence ID" value="AMT97582.1"/>
    <property type="molecule type" value="Genomic_DNA"/>
</dbReference>
<evidence type="ECO:0000259" key="2">
    <source>
        <dbReference type="Pfam" id="PF00171"/>
    </source>
</evidence>
<dbReference type="PANTHER" id="PTHR43353">
    <property type="entry name" value="SUCCINATE-SEMIALDEHYDE DEHYDROGENASE, MITOCHONDRIAL"/>
    <property type="match status" value="1"/>
</dbReference>
<protein>
    <submittedName>
        <fullName evidence="3">2,5-dioxovalerate dehydrogenase</fullName>
    </submittedName>
</protein>
<dbReference type="InterPro" id="IPR050740">
    <property type="entry name" value="Aldehyde_DH_Superfamily"/>
</dbReference>
<accession>A0ABM5ZZN8</accession>
<evidence type="ECO:0000313" key="4">
    <source>
        <dbReference type="Proteomes" id="UP000076104"/>
    </source>
</evidence>
<evidence type="ECO:0000313" key="3">
    <source>
        <dbReference type="EMBL" id="AMT97582.1"/>
    </source>
</evidence>
<organism evidence="3 4">
    <name type="scientific">Psychrobacter alimentarius</name>
    <dbReference type="NCBI Taxonomy" id="261164"/>
    <lineage>
        <taxon>Bacteria</taxon>
        <taxon>Pseudomonadati</taxon>
        <taxon>Pseudomonadota</taxon>
        <taxon>Gammaproteobacteria</taxon>
        <taxon>Moraxellales</taxon>
        <taxon>Moraxellaceae</taxon>
        <taxon>Psychrobacter</taxon>
    </lineage>
</organism>
<dbReference type="RefSeq" id="WP_062845129.1">
    <property type="nucleotide sequence ID" value="NZ_CP014945.1"/>
</dbReference>
<feature type="domain" description="Aldehyde dehydrogenase" evidence="2">
    <location>
        <begin position="19"/>
        <end position="466"/>
    </location>
</feature>